<keyword evidence="4" id="KW-1185">Reference proteome</keyword>
<evidence type="ECO:0000256" key="1">
    <source>
        <dbReference type="SAM" id="MobiDB-lite"/>
    </source>
</evidence>
<reference evidence="3 4" key="1">
    <citation type="submission" date="2017-05" db="EMBL/GenBank/DDBJ databases">
        <title>Genomic insights into alkan degradation activity of Oleiphilus messinensis.</title>
        <authorList>
            <person name="Kozyavkin S.A."/>
            <person name="Slesarev A.I."/>
            <person name="Golyshin P.N."/>
            <person name="Korzhenkov A."/>
            <person name="Golyshina O.N."/>
            <person name="Toshchakov S.V."/>
        </authorList>
    </citation>
    <scope>NUCLEOTIDE SEQUENCE [LARGE SCALE GENOMIC DNA]</scope>
    <source>
        <strain evidence="3 4">ME102</strain>
    </source>
</reference>
<protein>
    <submittedName>
        <fullName evidence="3">Uncharacterized protein</fullName>
    </submittedName>
</protein>
<dbReference type="Proteomes" id="UP000196027">
    <property type="component" value="Chromosome"/>
</dbReference>
<feature type="region of interest" description="Disordered" evidence="1">
    <location>
        <begin position="240"/>
        <end position="263"/>
    </location>
</feature>
<feature type="compositionally biased region" description="Low complexity" evidence="1">
    <location>
        <begin position="120"/>
        <end position="132"/>
    </location>
</feature>
<dbReference type="OrthoDB" id="9812349at2"/>
<proteinExistence type="predicted"/>
<dbReference type="EMBL" id="CP021425">
    <property type="protein sequence ID" value="ARU54940.1"/>
    <property type="molecule type" value="Genomic_DNA"/>
</dbReference>
<keyword evidence="2" id="KW-0472">Membrane</keyword>
<dbReference type="AlphaFoldDB" id="A0A1Y0I3X7"/>
<feature type="transmembrane region" description="Helical" evidence="2">
    <location>
        <begin position="12"/>
        <end position="28"/>
    </location>
</feature>
<organism evidence="3 4">
    <name type="scientific">Oleiphilus messinensis</name>
    <dbReference type="NCBI Taxonomy" id="141451"/>
    <lineage>
        <taxon>Bacteria</taxon>
        <taxon>Pseudomonadati</taxon>
        <taxon>Pseudomonadota</taxon>
        <taxon>Gammaproteobacteria</taxon>
        <taxon>Oceanospirillales</taxon>
        <taxon>Oleiphilaceae</taxon>
        <taxon>Oleiphilus</taxon>
    </lineage>
</organism>
<evidence type="ECO:0000256" key="2">
    <source>
        <dbReference type="SAM" id="Phobius"/>
    </source>
</evidence>
<dbReference type="KEGG" id="ome:OLMES_0853"/>
<name>A0A1Y0I3X7_9GAMM</name>
<feature type="compositionally biased region" description="Polar residues" evidence="1">
    <location>
        <begin position="133"/>
        <end position="142"/>
    </location>
</feature>
<accession>A0A1Y0I3X7</accession>
<keyword evidence="2" id="KW-1133">Transmembrane helix</keyword>
<sequence>MPVALHPPNAFVYVVYYLLNFGYLYSIVSNSEPKLRMDQQIFEIAFEGEIIPGVTLDLAKQNMTKLFKASPAQIEKMFSGKRVVLKSKLDKPTALKYQALLKKNGAVCRIGMIAKQDNVQAPASTPQTATTTDSKQAPSNGKSAIPARTVSESALTKKEVSQSSVKSTFEVVKPNPFMDGSAERPPLREVGNENIQLAGEKVDSILSDLDLNLDEAGIRLSDEVEIVAPEFENLDSISIAPTGSQLSEENQLPPPPAPDVEHLSIAPAGEDLGELKQEKKALNPDISHLKLS</sequence>
<dbReference type="RefSeq" id="WP_087460097.1">
    <property type="nucleotide sequence ID" value="NZ_CP021425.1"/>
</dbReference>
<feature type="region of interest" description="Disordered" evidence="1">
    <location>
        <begin position="119"/>
        <end position="156"/>
    </location>
</feature>
<feature type="compositionally biased region" description="Polar residues" evidence="1">
    <location>
        <begin position="240"/>
        <end position="250"/>
    </location>
</feature>
<gene>
    <name evidence="3" type="ORF">OLMES_0853</name>
</gene>
<evidence type="ECO:0000313" key="3">
    <source>
        <dbReference type="EMBL" id="ARU54940.1"/>
    </source>
</evidence>
<evidence type="ECO:0000313" key="4">
    <source>
        <dbReference type="Proteomes" id="UP000196027"/>
    </source>
</evidence>
<keyword evidence="2" id="KW-0812">Transmembrane</keyword>